<keyword evidence="6" id="KW-0862">Zinc</keyword>
<evidence type="ECO:0000256" key="7">
    <source>
        <dbReference type="ARBA" id="ARBA00023015"/>
    </source>
</evidence>
<dbReference type="SMART" id="SM00184">
    <property type="entry name" value="RING"/>
    <property type="match status" value="1"/>
</dbReference>
<evidence type="ECO:0000256" key="5">
    <source>
        <dbReference type="ARBA" id="ARBA00022771"/>
    </source>
</evidence>
<evidence type="ECO:0000256" key="9">
    <source>
        <dbReference type="PROSITE-ProRule" id="PRU00175"/>
    </source>
</evidence>
<dbReference type="EC" id="2.3.2.27" evidence="2"/>
<evidence type="ECO:0000256" key="8">
    <source>
        <dbReference type="ARBA" id="ARBA00023163"/>
    </source>
</evidence>
<proteinExistence type="predicted"/>
<evidence type="ECO:0000313" key="11">
    <source>
        <dbReference type="EMBL" id="KAE8076730.1"/>
    </source>
</evidence>
<dbReference type="SUPFAM" id="SSF57850">
    <property type="entry name" value="RING/U-box"/>
    <property type="match status" value="1"/>
</dbReference>
<dbReference type="OrthoDB" id="5600418at2759"/>
<dbReference type="AlphaFoldDB" id="A0A5N6RFX3"/>
<evidence type="ECO:0000259" key="10">
    <source>
        <dbReference type="PROSITE" id="PS50089"/>
    </source>
</evidence>
<dbReference type="GO" id="GO:0061630">
    <property type="term" value="F:ubiquitin protein ligase activity"/>
    <property type="evidence" value="ECO:0007669"/>
    <property type="project" value="UniProtKB-EC"/>
</dbReference>
<keyword evidence="5 9" id="KW-0863">Zinc-finger</keyword>
<keyword evidence="8" id="KW-0804">Transcription</keyword>
<comment type="catalytic activity">
    <reaction evidence="1">
        <text>S-ubiquitinyl-[E2 ubiquitin-conjugating enzyme]-L-cysteine + [acceptor protein]-L-lysine = [E2 ubiquitin-conjugating enzyme]-L-cysteine + N(6)-ubiquitinyl-[acceptor protein]-L-lysine.</text>
        <dbReference type="EC" id="2.3.2.27"/>
    </reaction>
</comment>
<keyword evidence="7" id="KW-0805">Transcription regulation</keyword>
<evidence type="ECO:0000256" key="1">
    <source>
        <dbReference type="ARBA" id="ARBA00000900"/>
    </source>
</evidence>
<dbReference type="PROSITE" id="PS50089">
    <property type="entry name" value="ZF_RING_2"/>
    <property type="match status" value="1"/>
</dbReference>
<dbReference type="EMBL" id="CM017326">
    <property type="protein sequence ID" value="KAE8076730.1"/>
    <property type="molecule type" value="Genomic_DNA"/>
</dbReference>
<protein>
    <recommendedName>
        <fullName evidence="2">RING-type E3 ubiquitin transferase</fullName>
        <ecNumber evidence="2">2.3.2.27</ecNumber>
    </recommendedName>
</protein>
<dbReference type="PANTHER" id="PTHR46077">
    <property type="entry name" value="E3 UBIQUITIN-PROTEIN LIGASE TOPORS"/>
    <property type="match status" value="1"/>
</dbReference>
<keyword evidence="4" id="KW-0479">Metal-binding</keyword>
<dbReference type="Gene3D" id="3.30.40.10">
    <property type="entry name" value="Zinc/RING finger domain, C3HC4 (zinc finger)"/>
    <property type="match status" value="1"/>
</dbReference>
<feature type="domain" description="RING-type" evidence="10">
    <location>
        <begin position="27"/>
        <end position="68"/>
    </location>
</feature>
<dbReference type="InterPro" id="IPR001841">
    <property type="entry name" value="Znf_RING"/>
</dbReference>
<dbReference type="GO" id="GO:0000209">
    <property type="term" value="P:protein polyubiquitination"/>
    <property type="evidence" value="ECO:0007669"/>
    <property type="project" value="TreeGrafter"/>
</dbReference>
<sequence length="287" mass="33214">MESSSRRINREKFVTKVIWPAIRGQSCPICLKDLEARRAAVLTVCAHAYCVECIRKWSDLRRKCPLCNADFDSWLCKISLSSRTFYKEKLPASNNRTRNVDVGIGFSSRRIHNRRIVRRTRDESNSIGRRTRPLPWRRSFGRPESVPPDVIAERKLQWRASIYCRLLRAVPSSPRNCIGPNVSGNIGVKERIVQRIEPWIRREVQAILGDPDPSIIVHVATSLFIASLEKKINVPSEQLDVEDNFIAPLHPFLHDRTNMFWHELRCFAESSLNMETYDTVVDYEQLG</sequence>
<dbReference type="GO" id="GO:0006513">
    <property type="term" value="P:protein monoubiquitination"/>
    <property type="evidence" value="ECO:0007669"/>
    <property type="project" value="TreeGrafter"/>
</dbReference>
<accession>A0A5N6RFX3</accession>
<name>A0A5N6RFX3_9ROSI</name>
<evidence type="ECO:0000256" key="4">
    <source>
        <dbReference type="ARBA" id="ARBA00022723"/>
    </source>
</evidence>
<keyword evidence="3" id="KW-0808">Transferase</keyword>
<evidence type="ECO:0000313" key="12">
    <source>
        <dbReference type="Proteomes" id="UP000327013"/>
    </source>
</evidence>
<organism evidence="11 12">
    <name type="scientific">Carpinus fangiana</name>
    <dbReference type="NCBI Taxonomy" id="176857"/>
    <lineage>
        <taxon>Eukaryota</taxon>
        <taxon>Viridiplantae</taxon>
        <taxon>Streptophyta</taxon>
        <taxon>Embryophyta</taxon>
        <taxon>Tracheophyta</taxon>
        <taxon>Spermatophyta</taxon>
        <taxon>Magnoliopsida</taxon>
        <taxon>eudicotyledons</taxon>
        <taxon>Gunneridae</taxon>
        <taxon>Pentapetalae</taxon>
        <taxon>rosids</taxon>
        <taxon>fabids</taxon>
        <taxon>Fagales</taxon>
        <taxon>Betulaceae</taxon>
        <taxon>Carpinus</taxon>
    </lineage>
</organism>
<reference evidence="11 12" key="1">
    <citation type="submission" date="2019-06" db="EMBL/GenBank/DDBJ databases">
        <title>A chromosomal-level reference genome of Carpinus fangiana (Coryloideae, Betulaceae).</title>
        <authorList>
            <person name="Yang X."/>
            <person name="Wang Z."/>
            <person name="Zhang L."/>
            <person name="Hao G."/>
            <person name="Liu J."/>
            <person name="Yang Y."/>
        </authorList>
    </citation>
    <scope>NUCLEOTIDE SEQUENCE [LARGE SCALE GENOMIC DNA]</scope>
    <source>
        <strain evidence="11">Cfa_2016G</strain>
        <tissue evidence="11">Leaf</tissue>
    </source>
</reference>
<dbReference type="Proteomes" id="UP000327013">
    <property type="component" value="Chromosome 6"/>
</dbReference>
<dbReference type="GO" id="GO:0008270">
    <property type="term" value="F:zinc ion binding"/>
    <property type="evidence" value="ECO:0007669"/>
    <property type="project" value="UniProtKB-KW"/>
</dbReference>
<dbReference type="InterPro" id="IPR013083">
    <property type="entry name" value="Znf_RING/FYVE/PHD"/>
</dbReference>
<dbReference type="PANTHER" id="PTHR46077:SF1">
    <property type="entry name" value="TOP1 BINDING ARGININE_SERINE RICH PROTEIN, E3 UBIQUITIN LIGASE"/>
    <property type="match status" value="1"/>
</dbReference>
<keyword evidence="12" id="KW-1185">Reference proteome</keyword>
<gene>
    <name evidence="11" type="ORF">FH972_015361</name>
</gene>
<evidence type="ECO:0000256" key="2">
    <source>
        <dbReference type="ARBA" id="ARBA00012483"/>
    </source>
</evidence>
<dbReference type="InterPro" id="IPR017907">
    <property type="entry name" value="Znf_RING_CS"/>
</dbReference>
<evidence type="ECO:0000256" key="6">
    <source>
        <dbReference type="ARBA" id="ARBA00022833"/>
    </source>
</evidence>
<dbReference type="Pfam" id="PF13639">
    <property type="entry name" value="zf-RING_2"/>
    <property type="match status" value="1"/>
</dbReference>
<dbReference type="PROSITE" id="PS00518">
    <property type="entry name" value="ZF_RING_1"/>
    <property type="match status" value="1"/>
</dbReference>
<evidence type="ECO:0000256" key="3">
    <source>
        <dbReference type="ARBA" id="ARBA00022679"/>
    </source>
</evidence>